<dbReference type="EMBL" id="JAXCGZ010006236">
    <property type="protein sequence ID" value="KAK7079968.1"/>
    <property type="molecule type" value="Genomic_DNA"/>
</dbReference>
<protein>
    <submittedName>
        <fullName evidence="1">Uncharacterized protein</fullName>
    </submittedName>
</protein>
<proteinExistence type="predicted"/>
<sequence length="233" mass="26596">CITSSSIKETVTIFDTIDFHIAKAFDPETPGEILLMCDQDNRDKLLFSNSTIIHERIRFNNDLVTHNYDNSGEFKDWKKFRLGFIGNLTLNDDKNRPLLPENLTMNCTVQEIICSNALFTRQCLQGTPAWVVDNGIEEKIPLQKSTTKQHLSFVSTFHFRPVLKVSGIEVKIGMSNGQLVTGEAQDLLPGHHEVYLERGQHESSYFLKVASKFSAYRCDLNFSFHLHIISEID</sequence>
<dbReference type="AlphaFoldDB" id="A0AAN8XED5"/>
<organism evidence="1 2">
    <name type="scientific">Halocaridina rubra</name>
    <name type="common">Hawaiian red shrimp</name>
    <dbReference type="NCBI Taxonomy" id="373956"/>
    <lineage>
        <taxon>Eukaryota</taxon>
        <taxon>Metazoa</taxon>
        <taxon>Ecdysozoa</taxon>
        <taxon>Arthropoda</taxon>
        <taxon>Crustacea</taxon>
        <taxon>Multicrustacea</taxon>
        <taxon>Malacostraca</taxon>
        <taxon>Eumalacostraca</taxon>
        <taxon>Eucarida</taxon>
        <taxon>Decapoda</taxon>
        <taxon>Pleocyemata</taxon>
        <taxon>Caridea</taxon>
        <taxon>Atyoidea</taxon>
        <taxon>Atyidae</taxon>
        <taxon>Halocaridina</taxon>
    </lineage>
</organism>
<keyword evidence="2" id="KW-1185">Reference proteome</keyword>
<evidence type="ECO:0000313" key="1">
    <source>
        <dbReference type="EMBL" id="KAK7079968.1"/>
    </source>
</evidence>
<accession>A0AAN8XED5</accession>
<name>A0AAN8XED5_HALRR</name>
<gene>
    <name evidence="1" type="ORF">SK128_005247</name>
</gene>
<comment type="caution">
    <text evidence="1">The sequence shown here is derived from an EMBL/GenBank/DDBJ whole genome shotgun (WGS) entry which is preliminary data.</text>
</comment>
<dbReference type="Proteomes" id="UP001381693">
    <property type="component" value="Unassembled WGS sequence"/>
</dbReference>
<evidence type="ECO:0000313" key="2">
    <source>
        <dbReference type="Proteomes" id="UP001381693"/>
    </source>
</evidence>
<reference evidence="1 2" key="1">
    <citation type="submission" date="2023-11" db="EMBL/GenBank/DDBJ databases">
        <title>Halocaridina rubra genome assembly.</title>
        <authorList>
            <person name="Smith C."/>
        </authorList>
    </citation>
    <scope>NUCLEOTIDE SEQUENCE [LARGE SCALE GENOMIC DNA]</scope>
    <source>
        <strain evidence="1">EP-1</strain>
        <tissue evidence="1">Whole</tissue>
    </source>
</reference>
<feature type="non-terminal residue" evidence="1">
    <location>
        <position position="1"/>
    </location>
</feature>